<evidence type="ECO:0000313" key="5">
    <source>
        <dbReference type="EMBL" id="QGQ99542.1"/>
    </source>
</evidence>
<organism evidence="5 6">
    <name type="scientific">Paenibacillus psychroresistens</name>
    <dbReference type="NCBI Taxonomy" id="1778678"/>
    <lineage>
        <taxon>Bacteria</taxon>
        <taxon>Bacillati</taxon>
        <taxon>Bacillota</taxon>
        <taxon>Bacilli</taxon>
        <taxon>Bacillales</taxon>
        <taxon>Paenibacillaceae</taxon>
        <taxon>Paenibacillus</taxon>
    </lineage>
</organism>
<proteinExistence type="inferred from homology"/>
<feature type="domain" description="Methyltransferase type 11" evidence="4">
    <location>
        <begin position="43"/>
        <end position="136"/>
    </location>
</feature>
<dbReference type="InterPro" id="IPR029063">
    <property type="entry name" value="SAM-dependent_MTases_sf"/>
</dbReference>
<dbReference type="PANTHER" id="PTHR44942">
    <property type="entry name" value="METHYLTRANSF_11 DOMAIN-CONTAINING PROTEIN"/>
    <property type="match status" value="1"/>
</dbReference>
<dbReference type="PANTHER" id="PTHR44942:SF4">
    <property type="entry name" value="METHYLTRANSFERASE TYPE 11 DOMAIN-CONTAINING PROTEIN"/>
    <property type="match status" value="1"/>
</dbReference>
<name>A0A6B8RUN5_9BACL</name>
<dbReference type="Gene3D" id="3.40.50.150">
    <property type="entry name" value="Vaccinia Virus protein VP39"/>
    <property type="match status" value="1"/>
</dbReference>
<evidence type="ECO:0000256" key="2">
    <source>
        <dbReference type="ARBA" id="ARBA00022603"/>
    </source>
</evidence>
<comment type="similarity">
    <text evidence="1">Belongs to the methyltransferase superfamily.</text>
</comment>
<evidence type="ECO:0000256" key="1">
    <source>
        <dbReference type="ARBA" id="ARBA00008361"/>
    </source>
</evidence>
<protein>
    <submittedName>
        <fullName evidence="5">Class I SAM-dependent methyltransferase</fullName>
    </submittedName>
</protein>
<dbReference type="GO" id="GO:0008757">
    <property type="term" value="F:S-adenosylmethionine-dependent methyltransferase activity"/>
    <property type="evidence" value="ECO:0007669"/>
    <property type="project" value="InterPro"/>
</dbReference>
<dbReference type="InterPro" id="IPR013216">
    <property type="entry name" value="Methyltransf_11"/>
</dbReference>
<keyword evidence="3 5" id="KW-0808">Transferase</keyword>
<dbReference type="GO" id="GO:0032259">
    <property type="term" value="P:methylation"/>
    <property type="evidence" value="ECO:0007669"/>
    <property type="project" value="UniProtKB-KW"/>
</dbReference>
<dbReference type="SUPFAM" id="SSF53335">
    <property type="entry name" value="S-adenosyl-L-methionine-dependent methyltransferases"/>
    <property type="match status" value="1"/>
</dbReference>
<accession>A0A6B8RUN5</accession>
<dbReference type="KEGG" id="ppsc:EHS13_34125"/>
<dbReference type="InterPro" id="IPR051052">
    <property type="entry name" value="Diverse_substrate_MTase"/>
</dbReference>
<keyword evidence="6" id="KW-1185">Reference proteome</keyword>
<dbReference type="RefSeq" id="WP_155704708.1">
    <property type="nucleotide sequence ID" value="NZ_CP034235.1"/>
</dbReference>
<gene>
    <name evidence="5" type="ORF">EHS13_34125</name>
</gene>
<dbReference type="Proteomes" id="UP000426246">
    <property type="component" value="Chromosome"/>
</dbReference>
<evidence type="ECO:0000259" key="4">
    <source>
        <dbReference type="Pfam" id="PF08241"/>
    </source>
</evidence>
<dbReference type="Pfam" id="PF08241">
    <property type="entry name" value="Methyltransf_11"/>
    <property type="match status" value="1"/>
</dbReference>
<dbReference type="AlphaFoldDB" id="A0A6B8RUN5"/>
<keyword evidence="2 5" id="KW-0489">Methyltransferase</keyword>
<sequence length="268" mass="30607">MSKKISFGNVAQEYAKYRDQLPDVIFEQLRERNVVFENKKAIDLGAGSGIFSRALANQGVEVYGIEPEYNLINEARLQDHVHNKSITYLNSVAEEIDLPDQSFDLITALRAWHWFERIKVLEEVNRLLKPEGHLIIIHAIFLPHISAAAQQSLNIIRSNGVDIQPAGSMAYTAERRNGFPVNWFEEWLTAELQIVDEWQYNYDLTFTIDEWCGKVNSLSWLTNADEALKDRISEQLKASLGNAPLIIPHQYSVVLLKKSQEGHPSNEC</sequence>
<evidence type="ECO:0000313" key="6">
    <source>
        <dbReference type="Proteomes" id="UP000426246"/>
    </source>
</evidence>
<dbReference type="CDD" id="cd02440">
    <property type="entry name" value="AdoMet_MTases"/>
    <property type="match status" value="1"/>
</dbReference>
<dbReference type="EMBL" id="CP034235">
    <property type="protein sequence ID" value="QGQ99542.1"/>
    <property type="molecule type" value="Genomic_DNA"/>
</dbReference>
<dbReference type="OrthoDB" id="9797252at2"/>
<reference evidence="6" key="1">
    <citation type="submission" date="2018-11" db="EMBL/GenBank/DDBJ databases">
        <title>Complete genome sequence of Paenibacillus sp. ML311-T8.</title>
        <authorList>
            <person name="Nam Y.-D."/>
            <person name="Kang J."/>
            <person name="Chung W.-H."/>
            <person name="Park Y.S."/>
        </authorList>
    </citation>
    <scope>NUCLEOTIDE SEQUENCE [LARGE SCALE GENOMIC DNA]</scope>
    <source>
        <strain evidence="6">ML311-T8</strain>
    </source>
</reference>
<evidence type="ECO:0000256" key="3">
    <source>
        <dbReference type="ARBA" id="ARBA00022679"/>
    </source>
</evidence>